<feature type="binding site" evidence="15">
    <location>
        <position position="227"/>
    </location>
    <ligand>
        <name>L-serine</name>
        <dbReference type="ChEBI" id="CHEBI:33384"/>
    </ligand>
</feature>
<evidence type="ECO:0000256" key="15">
    <source>
        <dbReference type="PIRSR" id="PIRSR001529-1"/>
    </source>
</evidence>
<feature type="domain" description="Aminoacyl-transfer RNA synthetases class-II family profile" evidence="18">
    <location>
        <begin position="136"/>
        <end position="404"/>
    </location>
</feature>
<dbReference type="InterPro" id="IPR002314">
    <property type="entry name" value="aa-tRNA-synt_IIb"/>
</dbReference>
<keyword evidence="9" id="KW-0648">Protein biosynthesis</keyword>
<dbReference type="GO" id="GO:0006434">
    <property type="term" value="P:seryl-tRNA aminoacylation"/>
    <property type="evidence" value="ECO:0007669"/>
    <property type="project" value="UniProtKB-UniRule"/>
</dbReference>
<evidence type="ECO:0000313" key="19">
    <source>
        <dbReference type="EMBL" id="URQ63664.1"/>
    </source>
</evidence>
<evidence type="ECO:0000256" key="7">
    <source>
        <dbReference type="ARBA" id="ARBA00022741"/>
    </source>
</evidence>
<dbReference type="InterPro" id="IPR015866">
    <property type="entry name" value="Ser-tRNA-synth_1_N"/>
</dbReference>
<evidence type="ECO:0000256" key="4">
    <source>
        <dbReference type="ARBA" id="ARBA00012840"/>
    </source>
</evidence>
<evidence type="ECO:0000256" key="9">
    <source>
        <dbReference type="ARBA" id="ARBA00022917"/>
    </source>
</evidence>
<dbReference type="GO" id="GO:0005524">
    <property type="term" value="F:ATP binding"/>
    <property type="evidence" value="ECO:0007669"/>
    <property type="project" value="UniProtKB-KW"/>
</dbReference>
<keyword evidence="7" id="KW-0547">Nucleotide-binding</keyword>
<comment type="subcellular location">
    <subcellularLocation>
        <location evidence="1">Cytoplasm</location>
    </subcellularLocation>
</comment>
<dbReference type="PANTHER" id="PTHR43697:SF1">
    <property type="entry name" value="SERINE--TRNA LIGASE"/>
    <property type="match status" value="1"/>
</dbReference>
<dbReference type="Pfam" id="PF00587">
    <property type="entry name" value="tRNA-synt_2b"/>
    <property type="match status" value="1"/>
</dbReference>
<keyword evidence="5" id="KW-0963">Cytoplasm</keyword>
<dbReference type="InterPro" id="IPR006195">
    <property type="entry name" value="aa-tRNA-synth_II"/>
</dbReference>
<dbReference type="Gene3D" id="1.10.287.40">
    <property type="entry name" value="Serine-tRNA synthetase, tRNA binding domain"/>
    <property type="match status" value="1"/>
</dbReference>
<dbReference type="EMBL" id="CP097966">
    <property type="protein sequence ID" value="URQ63664.1"/>
    <property type="molecule type" value="Genomic_DNA"/>
</dbReference>
<dbReference type="InterPro" id="IPR042103">
    <property type="entry name" value="SerRS_1_N_sf"/>
</dbReference>
<dbReference type="PROSITE" id="PS50862">
    <property type="entry name" value="AA_TRNA_LIGASE_II"/>
    <property type="match status" value="1"/>
</dbReference>
<evidence type="ECO:0000256" key="12">
    <source>
        <dbReference type="ARBA" id="ARBA00047929"/>
    </source>
</evidence>
<protein>
    <recommendedName>
        <fullName evidence="11 14">Serine--tRNA ligase</fullName>
        <ecNumber evidence="4 14">6.1.1.11</ecNumber>
    </recommendedName>
</protein>
<keyword evidence="20" id="KW-1185">Reference proteome</keyword>
<dbReference type="InterPro" id="IPR045864">
    <property type="entry name" value="aa-tRNA-synth_II/BPL/LPL"/>
</dbReference>
<evidence type="ECO:0000256" key="14">
    <source>
        <dbReference type="NCBIfam" id="TIGR00414"/>
    </source>
</evidence>
<feature type="binding site" evidence="15">
    <location>
        <position position="281"/>
    </location>
    <ligand>
        <name>L-serine</name>
        <dbReference type="ChEBI" id="CHEBI:33384"/>
    </ligand>
</feature>
<keyword evidence="8 16" id="KW-0067">ATP-binding</keyword>
<evidence type="ECO:0000256" key="16">
    <source>
        <dbReference type="PIRSR" id="PIRSR001529-2"/>
    </source>
</evidence>
<dbReference type="SUPFAM" id="SSF46589">
    <property type="entry name" value="tRNA-binding arm"/>
    <property type="match status" value="1"/>
</dbReference>
<dbReference type="Pfam" id="PF02403">
    <property type="entry name" value="Seryl_tRNA_N"/>
    <property type="match status" value="1"/>
</dbReference>
<keyword evidence="6 19" id="KW-0436">Ligase</keyword>
<dbReference type="GO" id="GO:0004828">
    <property type="term" value="F:serine-tRNA ligase activity"/>
    <property type="evidence" value="ECO:0007669"/>
    <property type="project" value="UniProtKB-UniRule"/>
</dbReference>
<dbReference type="InterPro" id="IPR010978">
    <property type="entry name" value="tRNA-bd_arm"/>
</dbReference>
<dbReference type="EC" id="6.1.1.11" evidence="4 14"/>
<evidence type="ECO:0000313" key="20">
    <source>
        <dbReference type="Proteomes" id="UP001056381"/>
    </source>
</evidence>
<dbReference type="SUPFAM" id="SSF55681">
    <property type="entry name" value="Class II aaRS and biotin synthetases"/>
    <property type="match status" value="1"/>
</dbReference>
<dbReference type="PIRSF" id="PIRSF001529">
    <property type="entry name" value="Ser-tRNA-synth_IIa"/>
    <property type="match status" value="1"/>
</dbReference>
<accession>A0A9Q8X1D4</accession>
<dbReference type="GO" id="GO:0005737">
    <property type="term" value="C:cytoplasm"/>
    <property type="evidence" value="ECO:0007669"/>
    <property type="project" value="UniProtKB-SubCell"/>
</dbReference>
<evidence type="ECO:0000256" key="11">
    <source>
        <dbReference type="ARBA" id="ARBA00039158"/>
    </source>
</evidence>
<dbReference type="InterPro" id="IPR002317">
    <property type="entry name" value="Ser-tRNA-ligase_type_1"/>
</dbReference>
<sequence length="419" mass="47824">MIDLKLLKNNLKDIEKKINSRGESFDLSTIVLDYEKKNSLQIEIEDLRNQKKQVSKEIGELKKNKSNSSEQEKRSDELSTNLSKLEKSFEEVDEKVNKNLSLVPNIPHEKCPNGNSEEDNVEVHRKEYKNPKTNLDHVEIGEKIDCINFDDATKVAGPRFVVLKNKLAQMHRALIQLMLDEAMKNNYQECYVPHIVNSNSLFGTGQLPKFADDSFKVENEEKYLIPTAEVPLTNLFRDKQLAVDELPVMVTAHTPCYRSEAGSYGKDTRGMIRQHQFEKVELVQIVHPSNSNDALNSLISHASSILDMLEISYRHVELCTGDLGFSASKTIDIEVWLPSQETFREISSCSNFTDFQARRMNIKIKDEKEKILAHTINGSGLAVGRCLVAIMENYFDENKGLIVPEALKKYVNFEFIPLK</sequence>
<feature type="binding site" evidence="15">
    <location>
        <position position="377"/>
    </location>
    <ligand>
        <name>L-serine</name>
        <dbReference type="ChEBI" id="CHEBI:33384"/>
    </ligand>
</feature>
<dbReference type="NCBIfam" id="TIGR00414">
    <property type="entry name" value="serS"/>
    <property type="match status" value="1"/>
</dbReference>
<evidence type="ECO:0000256" key="6">
    <source>
        <dbReference type="ARBA" id="ARBA00022598"/>
    </source>
</evidence>
<evidence type="ECO:0000259" key="18">
    <source>
        <dbReference type="PROSITE" id="PS50862"/>
    </source>
</evidence>
<keyword evidence="10" id="KW-0030">Aminoacyl-tRNA synthetase</keyword>
<comment type="catalytic activity">
    <reaction evidence="13">
        <text>tRNA(Ser) + L-serine + ATP = L-seryl-tRNA(Ser) + AMP + diphosphate + H(+)</text>
        <dbReference type="Rhea" id="RHEA:12292"/>
        <dbReference type="Rhea" id="RHEA-COMP:9669"/>
        <dbReference type="Rhea" id="RHEA-COMP:9703"/>
        <dbReference type="ChEBI" id="CHEBI:15378"/>
        <dbReference type="ChEBI" id="CHEBI:30616"/>
        <dbReference type="ChEBI" id="CHEBI:33019"/>
        <dbReference type="ChEBI" id="CHEBI:33384"/>
        <dbReference type="ChEBI" id="CHEBI:78442"/>
        <dbReference type="ChEBI" id="CHEBI:78533"/>
        <dbReference type="ChEBI" id="CHEBI:456215"/>
        <dbReference type="EC" id="6.1.1.11"/>
    </reaction>
</comment>
<dbReference type="Proteomes" id="UP001056381">
    <property type="component" value="Chromosome"/>
</dbReference>
<dbReference type="PANTHER" id="PTHR43697">
    <property type="entry name" value="SERYL-TRNA SYNTHETASE"/>
    <property type="match status" value="1"/>
</dbReference>
<gene>
    <name evidence="19" type="primary">serS</name>
    <name evidence="19" type="ORF">M9B40_02565</name>
</gene>
<evidence type="ECO:0000256" key="3">
    <source>
        <dbReference type="ARBA" id="ARBA00010728"/>
    </source>
</evidence>
<dbReference type="InterPro" id="IPR033729">
    <property type="entry name" value="SerRS_core"/>
</dbReference>
<proteinExistence type="inferred from homology"/>
<evidence type="ECO:0000256" key="10">
    <source>
        <dbReference type="ARBA" id="ARBA00023146"/>
    </source>
</evidence>
<feature type="binding site" evidence="16">
    <location>
        <begin position="345"/>
        <end position="348"/>
    </location>
    <ligand>
        <name>ATP</name>
        <dbReference type="ChEBI" id="CHEBI:30616"/>
    </ligand>
</feature>
<feature type="binding site" evidence="15">
    <location>
        <position position="258"/>
    </location>
    <ligand>
        <name>L-serine</name>
        <dbReference type="ChEBI" id="CHEBI:33384"/>
    </ligand>
</feature>
<dbReference type="PRINTS" id="PR00981">
    <property type="entry name" value="TRNASYNTHSER"/>
</dbReference>
<comment type="similarity">
    <text evidence="3">Belongs to the class-II aminoacyl-tRNA synthetase family. Type-1 seryl-tRNA synthetase subfamily.</text>
</comment>
<dbReference type="Gene3D" id="3.30.930.10">
    <property type="entry name" value="Bira Bifunctional Protein, Domain 2"/>
    <property type="match status" value="1"/>
</dbReference>
<comment type="catalytic activity">
    <reaction evidence="12">
        <text>tRNA(Sec) + L-serine + ATP = L-seryl-tRNA(Sec) + AMP + diphosphate + H(+)</text>
        <dbReference type="Rhea" id="RHEA:42580"/>
        <dbReference type="Rhea" id="RHEA-COMP:9742"/>
        <dbReference type="Rhea" id="RHEA-COMP:10128"/>
        <dbReference type="ChEBI" id="CHEBI:15378"/>
        <dbReference type="ChEBI" id="CHEBI:30616"/>
        <dbReference type="ChEBI" id="CHEBI:33019"/>
        <dbReference type="ChEBI" id="CHEBI:33384"/>
        <dbReference type="ChEBI" id="CHEBI:78442"/>
        <dbReference type="ChEBI" id="CHEBI:78533"/>
        <dbReference type="ChEBI" id="CHEBI:456215"/>
        <dbReference type="EC" id="6.1.1.11"/>
    </reaction>
</comment>
<evidence type="ECO:0000256" key="13">
    <source>
        <dbReference type="ARBA" id="ARBA00048823"/>
    </source>
</evidence>
<feature type="binding site" evidence="16">
    <location>
        <begin position="258"/>
        <end position="260"/>
    </location>
    <ligand>
        <name>ATP</name>
        <dbReference type="ChEBI" id="CHEBI:30616"/>
    </ligand>
</feature>
<organism evidence="19 20">
    <name type="scientific">SAR86 cluster bacterium</name>
    <dbReference type="NCBI Taxonomy" id="2030880"/>
    <lineage>
        <taxon>Bacteria</taxon>
        <taxon>Pseudomonadati</taxon>
        <taxon>Pseudomonadota</taxon>
        <taxon>Gammaproteobacteria</taxon>
        <taxon>SAR86 cluster</taxon>
    </lineage>
</organism>
<evidence type="ECO:0000256" key="17">
    <source>
        <dbReference type="SAM" id="MobiDB-lite"/>
    </source>
</evidence>
<dbReference type="AlphaFoldDB" id="A0A9Q8X1D4"/>
<reference evidence="19" key="1">
    <citation type="submission" date="2022-05" db="EMBL/GenBank/DDBJ databases">
        <title>Single-amplified genomics reveal most streamlined microbe among free-living bacteria.</title>
        <authorList>
            <person name="Roda-Garcia J."/>
            <person name="Haro-Moreno J.M."/>
            <person name="Rodriguez-Valera F."/>
            <person name="Almagro-Moreno S."/>
            <person name="Lopez-Perez M."/>
        </authorList>
    </citation>
    <scope>NUCLEOTIDE SEQUENCE</scope>
    <source>
        <strain evidence="19">TMED112-D2-2</strain>
    </source>
</reference>
<evidence type="ECO:0000256" key="2">
    <source>
        <dbReference type="ARBA" id="ARBA00005045"/>
    </source>
</evidence>
<evidence type="ECO:0000256" key="8">
    <source>
        <dbReference type="ARBA" id="ARBA00022840"/>
    </source>
</evidence>
<name>A0A9Q8X1D4_9GAMM</name>
<dbReference type="CDD" id="cd00770">
    <property type="entry name" value="SerRS_core"/>
    <property type="match status" value="1"/>
</dbReference>
<evidence type="ECO:0000256" key="5">
    <source>
        <dbReference type="ARBA" id="ARBA00022490"/>
    </source>
</evidence>
<comment type="pathway">
    <text evidence="2">Aminoacyl-tRNA biosynthesis; selenocysteinyl-tRNA(Sec) biosynthesis; L-seryl-tRNA(Sec) from L-serine and tRNA(Sec): step 1/1.</text>
</comment>
<feature type="region of interest" description="Disordered" evidence="17">
    <location>
        <begin position="58"/>
        <end position="79"/>
    </location>
</feature>
<evidence type="ECO:0000256" key="1">
    <source>
        <dbReference type="ARBA" id="ARBA00004496"/>
    </source>
</evidence>